<dbReference type="AlphaFoldDB" id="A0A158J1N3"/>
<dbReference type="InterPro" id="IPR022742">
    <property type="entry name" value="Hydrolase_4"/>
</dbReference>
<dbReference type="SUPFAM" id="SSF53474">
    <property type="entry name" value="alpha/beta-Hydrolases"/>
    <property type="match status" value="1"/>
</dbReference>
<gene>
    <name evidence="2" type="ORF">AWB69_07013</name>
</gene>
<dbReference type="InterPro" id="IPR029058">
    <property type="entry name" value="AB_hydrolase_fold"/>
</dbReference>
<dbReference type="Proteomes" id="UP000054683">
    <property type="component" value="Unassembled WGS sequence"/>
</dbReference>
<proteinExistence type="predicted"/>
<dbReference type="GO" id="GO:0016787">
    <property type="term" value="F:hydrolase activity"/>
    <property type="evidence" value="ECO:0007669"/>
    <property type="project" value="UniProtKB-KW"/>
</dbReference>
<dbReference type="EMBL" id="FCOK02000068">
    <property type="protein sequence ID" value="SAL62774.1"/>
    <property type="molecule type" value="Genomic_DNA"/>
</dbReference>
<dbReference type="PANTHER" id="PTHR11614">
    <property type="entry name" value="PHOSPHOLIPASE-RELATED"/>
    <property type="match status" value="1"/>
</dbReference>
<dbReference type="InterPro" id="IPR051044">
    <property type="entry name" value="MAG_DAG_Lipase"/>
</dbReference>
<name>A0A158J1N3_9BURK</name>
<reference evidence="2 3" key="1">
    <citation type="submission" date="2016-01" db="EMBL/GenBank/DDBJ databases">
        <authorList>
            <person name="Oliw E.H."/>
        </authorList>
    </citation>
    <scope>NUCLEOTIDE SEQUENCE [LARGE SCALE GENOMIC DNA]</scope>
    <source>
        <strain evidence="2">LMG 27134</strain>
    </source>
</reference>
<evidence type="ECO:0000313" key="3">
    <source>
        <dbReference type="Proteomes" id="UP000054683"/>
    </source>
</evidence>
<protein>
    <submittedName>
        <fullName evidence="2">Hydrolase</fullName>
    </submittedName>
</protein>
<evidence type="ECO:0000259" key="1">
    <source>
        <dbReference type="Pfam" id="PF12146"/>
    </source>
</evidence>
<evidence type="ECO:0000313" key="2">
    <source>
        <dbReference type="EMBL" id="SAL62774.1"/>
    </source>
</evidence>
<organism evidence="2 3">
    <name type="scientific">Caballeronia udeis</name>
    <dbReference type="NCBI Taxonomy" id="1232866"/>
    <lineage>
        <taxon>Bacteria</taxon>
        <taxon>Pseudomonadati</taxon>
        <taxon>Pseudomonadota</taxon>
        <taxon>Betaproteobacteria</taxon>
        <taxon>Burkholderiales</taxon>
        <taxon>Burkholderiaceae</taxon>
        <taxon>Caballeronia</taxon>
    </lineage>
</organism>
<feature type="domain" description="Serine aminopeptidase S33" evidence="1">
    <location>
        <begin position="1"/>
        <end position="157"/>
    </location>
</feature>
<dbReference type="Pfam" id="PF12146">
    <property type="entry name" value="Hydrolase_4"/>
    <property type="match status" value="1"/>
</dbReference>
<accession>A0A158J1N3</accession>
<keyword evidence="2" id="KW-0378">Hydrolase</keyword>
<sequence length="180" mass="19642">MGGAIAALYAAERLPANGRKLAGLILSSAALKPPANAPRWKLRLGGLISRLMPHFPALVIDPATLSRAHGVVEANRRDPLVHHRAIPARTAAQIVAAMRRIAAQRTSIELPLFVFHGTQDALTNPDGSREFEASAGSMDSTLMMLEGSYHETLNDLDRDRVIKALIDWTLVRAELERSRI</sequence>
<dbReference type="RefSeq" id="WP_331712705.1">
    <property type="nucleotide sequence ID" value="NZ_FCOK02000068.1"/>
</dbReference>
<dbReference type="Gene3D" id="3.40.50.1820">
    <property type="entry name" value="alpha/beta hydrolase"/>
    <property type="match status" value="1"/>
</dbReference>